<dbReference type="Proteomes" id="UP000244896">
    <property type="component" value="Chromosome"/>
</dbReference>
<dbReference type="AlphaFoldDB" id="A0A2U8E0G1"/>
<sequence>MERAYRRKHQPDIIKMIMRNMFLLKFCAGIFMICSVCCTKANAEYDYAIPKDEIPAFALKDESRDIKKYMSLGAWSAPGSADWKNTVRVTLDYNLIQVEAKGKPLEDTAKKLISLVEDMRASVPSRESPQTSMIAFAGISERPKTMIFEINTNARVALYNNGVLVKELPEDNLGAYDKTVNLYIPVPLEKGENIIVIKTLSNGAPSALRITATPDLGRELQTALDANKGLLSKKVTRQNDPPRLKWPSALSRLCVTIDVVDAMNEKPVFSKTNMRNGYAIRNTTSNLANGLYRITYKAAGESFEEYFLIGPPRALFASIKKRIGELNITNDDIKLNVDAQVARGEILFDQANYDPDGDEWQGKVVYTLGALASMSNTLKNNQQDILHGAPGLHIKGFISSVDKSIQHYRLYVPSNYNPDQALPLMVIIPTPVAAKGKPFIESPFIAAHQNAVLISRVAEKHGFAVLWPGYKSSLMGWTYESAHIDEALRAVEKDYVIDKTRTSVYGSCGAGFFAGRLVSIYPQRFAAIVFNKGIFTRKLSTQDDSGPIRMWLEATNPDKHIIDNKQMKVLLIHDGSRRMGHGEIELSKAFLEKAKGKDASIEARLNQPLYGEPDWNMIFSWLKSCRNANASERPSEFLKTAGFEGPVSEIFATPVIIVRGTGASAGYITSMVEHIKTTYAKQFYGAEPIVKNDHEVTDHEMNNYSLVLVGNPQSNHVWHKLQKDIPITTTAFDLFIGSHTFDKKSAFVSIFTHPKNANKFILTIGAYDLKNLALAKKADLYNAWFDAQIFEPRGRGRIIPKLNLAGN</sequence>
<dbReference type="OrthoDB" id="98874at2"/>
<dbReference type="Gene3D" id="3.40.50.1820">
    <property type="entry name" value="alpha/beta hydrolase"/>
    <property type="match status" value="1"/>
</dbReference>
<dbReference type="InterPro" id="IPR029058">
    <property type="entry name" value="AB_hydrolase_fold"/>
</dbReference>
<evidence type="ECO:0000313" key="1">
    <source>
        <dbReference type="EMBL" id="AWI08320.1"/>
    </source>
</evidence>
<evidence type="ECO:0000313" key="2">
    <source>
        <dbReference type="Proteomes" id="UP000244896"/>
    </source>
</evidence>
<dbReference type="EMBL" id="CP023004">
    <property type="protein sequence ID" value="AWI08320.1"/>
    <property type="molecule type" value="Genomic_DNA"/>
</dbReference>
<organism evidence="1 2">
    <name type="scientific">Ereboglobus luteus</name>
    <dbReference type="NCBI Taxonomy" id="1796921"/>
    <lineage>
        <taxon>Bacteria</taxon>
        <taxon>Pseudomonadati</taxon>
        <taxon>Verrucomicrobiota</taxon>
        <taxon>Opitutia</taxon>
        <taxon>Opitutales</taxon>
        <taxon>Opitutaceae</taxon>
        <taxon>Ereboglobus</taxon>
    </lineage>
</organism>
<gene>
    <name evidence="1" type="ORF">CKA38_02765</name>
</gene>
<name>A0A2U8E0G1_9BACT</name>
<dbReference type="RefSeq" id="WP_108824126.1">
    <property type="nucleotide sequence ID" value="NZ_CP023004.1"/>
</dbReference>
<accession>A0A2U8E0G1</accession>
<dbReference type="KEGG" id="elut:CKA38_02765"/>
<evidence type="ECO:0008006" key="3">
    <source>
        <dbReference type="Google" id="ProtNLM"/>
    </source>
</evidence>
<keyword evidence="2" id="KW-1185">Reference proteome</keyword>
<proteinExistence type="predicted"/>
<dbReference type="SUPFAM" id="SSF53474">
    <property type="entry name" value="alpha/beta-Hydrolases"/>
    <property type="match status" value="1"/>
</dbReference>
<protein>
    <recommendedName>
        <fullName evidence="3">Peptidase S9 prolyl oligopeptidase catalytic domain-containing protein</fullName>
    </recommendedName>
</protein>
<reference evidence="1 2" key="1">
    <citation type="journal article" date="2018" name="Syst. Appl. Microbiol.">
        <title>Ereboglobus luteus gen. nov. sp. nov. from cockroach guts, and new insights into the oxygen relationship of the genera Opitutus and Didymococcus (Verrucomicrobia: Opitutaceae).</title>
        <authorList>
            <person name="Tegtmeier D."/>
            <person name="Belitz A."/>
            <person name="Radek R."/>
            <person name="Heimerl T."/>
            <person name="Brune A."/>
        </authorList>
    </citation>
    <scope>NUCLEOTIDE SEQUENCE [LARGE SCALE GENOMIC DNA]</scope>
    <source>
        <strain evidence="1 2">Ho45</strain>
    </source>
</reference>